<gene>
    <name evidence="1" type="ORF">LMG23994_05249</name>
</gene>
<evidence type="ECO:0000313" key="2">
    <source>
        <dbReference type="Proteomes" id="UP000701702"/>
    </source>
</evidence>
<evidence type="ECO:0000313" key="1">
    <source>
        <dbReference type="EMBL" id="CAG9183867.1"/>
    </source>
</evidence>
<organism evidence="1 2">
    <name type="scientific">Cupriavidus pinatubonensis</name>
    <dbReference type="NCBI Taxonomy" id="248026"/>
    <lineage>
        <taxon>Bacteria</taxon>
        <taxon>Pseudomonadati</taxon>
        <taxon>Pseudomonadota</taxon>
        <taxon>Betaproteobacteria</taxon>
        <taxon>Burkholderiales</taxon>
        <taxon>Burkholderiaceae</taxon>
        <taxon>Cupriavidus</taxon>
    </lineage>
</organism>
<dbReference type="RefSeq" id="WP_224007889.1">
    <property type="nucleotide sequence ID" value="NZ_CAJZAF010000036.1"/>
</dbReference>
<dbReference type="SUPFAM" id="SSF52540">
    <property type="entry name" value="P-loop containing nucleoside triphosphate hydrolases"/>
    <property type="match status" value="1"/>
</dbReference>
<protein>
    <recommendedName>
        <fullName evidence="3">AAA+ ATPase domain-containing protein</fullName>
    </recommendedName>
</protein>
<dbReference type="CDD" id="cd00009">
    <property type="entry name" value="AAA"/>
    <property type="match status" value="1"/>
</dbReference>
<accession>A0ABN7ZIJ6</accession>
<sequence>MTSPELTGGAGFTYEDAVAAHYLVGLIGGTTASGLASRVVERVAQQQCDFGEPLDDVIVDAVGQAAGSAMRLSLQVKRELTISKAPSNRDFREVIQRSWQTLGNPDFREHVDLVGAVTGSVAEEAFRGFTTVCEWARASDSMATFMRRFADGGNASATHRAVAEAVRDVAQDAGPLSDHQLYRLFQHLTLIRFDFLHAGSTHEAEAIAGLQRLLTASQVDRAGDLWNQLRQLARDGAGRSAAHTRASVLRALAGWRFKAAPARAGDAQVLTELTSHWLAQQADDIGGAHLERQPLRDKLADEMVAHRLTLIKGLPGTGKTVLLRDLVQRLAADGTTLFLTANRLTGRSWVEYARAVGLSITSIEPLLVEVAATGHATLLIDGLDRIAPEQRPIVTDLLAQLVTNPALADWRVVATARDAGIEPLRNWIPAGLLASGGVGYVEVGNLTDEEAIALGGTLPALRPLLTGGDERVRALARRPFFAAVLARGFSRAAYPADFAPQSEVELVDAWWSRGGYDAQVPQALGRQLALIELAQRSAPDLGRNMRLRDLSPSTQAVLPALEEDGLVQQVRTGHTAQFSHDIFFEWSFFHLLLDQGADWIATLTAAGEPPALARVVELLSQATYADFDQWSRELYLLEQAEVRPQWLRAWLMAPVFGQRFAEHAEMYATALAANEHRLFGKLLVWMRAEKTTPNPLVLSGQLGGDDLQPAARIRVADSLGWPSDFLAWGRLLHWALEQLDSTPDACLPDLVALFETWQVAVADYPNPVSHQIVAQCAAWLDAIDHEHHTWRFRNSNSASDSEPRPRAPANLETDLRALVLRAARAYPDIVTTYLARNVAGEDWRDDAFREVMTYAPLLSSTHSVLLAGVARRWFMRELPDQSRARWRNEAADRQRLREELEAIPPEQRSRSDVMFLDSPHIPRDGFSDYDWDRLSIGADNQGFFPVSPLREPFHSLLANDPPTALALIRDVTNHAVTAWRQLHDHRRGAPIPLPVILTFPWGQQEFWGGDRHYVWFRGHGGPQVVECALMALEHWALAQLDAGRSLDEVMQQVLDGHTSIAVLGIAVHLALQSLHASATTLPLLANLRLCRLDLQRQVQERELATAGLIGFKAGSAEAAHRLAISASGELVSRRLELRNLIPYFLFGSDPALRDACRAALDDFPNKLEFAYQDDANDAEHVAELRHTAELWSEFGRVENYSASPVPGRDDVVQVSVNSARHDAPEVQAARQRHAQISREVELWLWVEKCFSSGRWAPGFTHDEAFGRAAELSAAQAAGELQSLMPDSGYTDGAIAGTAAAIICYSDVATHSQWAAAMIDRYRTAADEVSEDISPGSVIPWHPQIFVAHALAARIRTGHRQPMDGEALYRLVAHPLEAVSLVALSAVASCWERDLRFAWSGLNLGLRLAQLLPRSPYLPTPEARREAAESRRNAAIAESLREYQAVGALTPWVQPLPSWVRTSPGARRHRNAIDGEGWEHSAALWHSQYAAKVLELVPVAAILMNPEARALYLDALEALVAWTLDTLNPSWRTERRQGRERGNANLFEWQHQLGQSLALVAPHVSATEMHDRLLRPLLEQPDEIAMQVLAPFAETVVCADVLDAPLIQDGTLQLLQAVLARTLEHRDLRRSRYSDGRLGGFDLPQLVKSLLFVSVERAPASVRFANGRWDDLMQVMPLVDRMVRQAGWNPYVASHYLALCERAGSAYPADTFADQVLAQIVDNRLPSAWKGTAIPATIAALVQAHADRQHPLPTALARKLLQVLDALVDLGDRRSAALQQSESFRGVRLAAPM</sequence>
<dbReference type="EMBL" id="CAJZAF010000036">
    <property type="protein sequence ID" value="CAG9183867.1"/>
    <property type="molecule type" value="Genomic_DNA"/>
</dbReference>
<name>A0ABN7ZIJ6_9BURK</name>
<reference evidence="1 2" key="1">
    <citation type="submission" date="2021-08" db="EMBL/GenBank/DDBJ databases">
        <authorList>
            <person name="Peeters C."/>
        </authorList>
    </citation>
    <scope>NUCLEOTIDE SEQUENCE [LARGE SCALE GENOMIC DNA]</scope>
    <source>
        <strain evidence="1 2">LMG 23994</strain>
    </source>
</reference>
<proteinExistence type="predicted"/>
<dbReference type="InterPro" id="IPR027417">
    <property type="entry name" value="P-loop_NTPase"/>
</dbReference>
<dbReference type="Gene3D" id="3.40.50.300">
    <property type="entry name" value="P-loop containing nucleotide triphosphate hydrolases"/>
    <property type="match status" value="1"/>
</dbReference>
<dbReference type="Proteomes" id="UP000701702">
    <property type="component" value="Unassembled WGS sequence"/>
</dbReference>
<keyword evidence="2" id="KW-1185">Reference proteome</keyword>
<comment type="caution">
    <text evidence="1">The sequence shown here is derived from an EMBL/GenBank/DDBJ whole genome shotgun (WGS) entry which is preliminary data.</text>
</comment>
<evidence type="ECO:0008006" key="3">
    <source>
        <dbReference type="Google" id="ProtNLM"/>
    </source>
</evidence>